<evidence type="ECO:0000256" key="3">
    <source>
        <dbReference type="ARBA" id="ARBA00023136"/>
    </source>
</evidence>
<comment type="subcellular location">
    <subcellularLocation>
        <location evidence="1">Cell membrane</location>
    </subcellularLocation>
</comment>
<dbReference type="InterPro" id="IPR027304">
    <property type="entry name" value="Trigger_fact/SurA_dom_sf"/>
</dbReference>
<sequence length="221" mass="26120">MLQFMHKHAKYFYVFFFLVIISFIFLYVGPLDKNQSPVVAEVGNEKIPIDEYWRAYDRFRNFYKEMYKGKFDKKMEEQLHLKQKVLETLIEDRLLSIKAGELGLKVSDKELQEAIMSEPAFKRDGVFRRDVYLQTLRMNRLTPGYYESMKRQELLVGKMRALIGESVVLTDEDLKGLKGDESYFNAIRDAMLKDKQQKLIRSYVETLKKSINVKVNTKLIS</sequence>
<keyword evidence="5" id="KW-1133">Transmembrane helix</keyword>
<keyword evidence="4" id="KW-0143">Chaperone</keyword>
<dbReference type="Gene3D" id="1.10.4030.10">
    <property type="entry name" value="Porin chaperone SurA, peptide-binding domain"/>
    <property type="match status" value="1"/>
</dbReference>
<accession>A0A3B1CS30</accession>
<keyword evidence="5" id="KW-0812">Transmembrane</keyword>
<dbReference type="Pfam" id="PF13624">
    <property type="entry name" value="SurA_N_3"/>
    <property type="match status" value="1"/>
</dbReference>
<protein>
    <recommendedName>
        <fullName evidence="7">Peptidylprolyl isomerase</fullName>
    </recommendedName>
</protein>
<dbReference type="GO" id="GO:0005886">
    <property type="term" value="C:plasma membrane"/>
    <property type="evidence" value="ECO:0007669"/>
    <property type="project" value="UniProtKB-SubCell"/>
</dbReference>
<reference evidence="6" key="1">
    <citation type="submission" date="2018-06" db="EMBL/GenBank/DDBJ databases">
        <authorList>
            <person name="Zhirakovskaya E."/>
        </authorList>
    </citation>
    <scope>NUCLEOTIDE SEQUENCE</scope>
</reference>
<keyword evidence="2" id="KW-1003">Cell membrane</keyword>
<dbReference type="SUPFAM" id="SSF109998">
    <property type="entry name" value="Triger factor/SurA peptide-binding domain-like"/>
    <property type="match status" value="1"/>
</dbReference>
<evidence type="ECO:0000256" key="5">
    <source>
        <dbReference type="SAM" id="Phobius"/>
    </source>
</evidence>
<evidence type="ECO:0000256" key="4">
    <source>
        <dbReference type="ARBA" id="ARBA00023186"/>
    </source>
</evidence>
<evidence type="ECO:0000313" key="6">
    <source>
        <dbReference type="EMBL" id="VAX31172.1"/>
    </source>
</evidence>
<evidence type="ECO:0000256" key="2">
    <source>
        <dbReference type="ARBA" id="ARBA00022475"/>
    </source>
</evidence>
<name>A0A3B1CS30_9ZZZZ</name>
<dbReference type="PANTHER" id="PTHR47529:SF1">
    <property type="entry name" value="PERIPLASMIC CHAPERONE PPID"/>
    <property type="match status" value="1"/>
</dbReference>
<dbReference type="EMBL" id="UOGI01000099">
    <property type="protein sequence ID" value="VAX31172.1"/>
    <property type="molecule type" value="Genomic_DNA"/>
</dbReference>
<evidence type="ECO:0000256" key="1">
    <source>
        <dbReference type="ARBA" id="ARBA00004236"/>
    </source>
</evidence>
<feature type="transmembrane region" description="Helical" evidence="5">
    <location>
        <begin position="12"/>
        <end position="29"/>
    </location>
</feature>
<proteinExistence type="predicted"/>
<dbReference type="AlphaFoldDB" id="A0A3B1CS30"/>
<dbReference type="PANTHER" id="PTHR47529">
    <property type="entry name" value="PEPTIDYL-PROLYL CIS-TRANS ISOMERASE D"/>
    <property type="match status" value="1"/>
</dbReference>
<dbReference type="InterPro" id="IPR052029">
    <property type="entry name" value="PpiD_chaperone"/>
</dbReference>
<organism evidence="6">
    <name type="scientific">hydrothermal vent metagenome</name>
    <dbReference type="NCBI Taxonomy" id="652676"/>
    <lineage>
        <taxon>unclassified sequences</taxon>
        <taxon>metagenomes</taxon>
        <taxon>ecological metagenomes</taxon>
    </lineage>
</organism>
<gene>
    <name evidence="6" type="ORF">MNBD_NITROSPIRAE03-1802</name>
</gene>
<keyword evidence="3 5" id="KW-0472">Membrane</keyword>
<evidence type="ECO:0008006" key="7">
    <source>
        <dbReference type="Google" id="ProtNLM"/>
    </source>
</evidence>